<proteinExistence type="predicted"/>
<feature type="region of interest" description="Disordered" evidence="1">
    <location>
        <begin position="187"/>
        <end position="245"/>
    </location>
</feature>
<feature type="compositionally biased region" description="Polar residues" evidence="1">
    <location>
        <begin position="387"/>
        <end position="397"/>
    </location>
</feature>
<dbReference type="EMBL" id="SDEE01000335">
    <property type="protein sequence ID" value="RXW17502.1"/>
    <property type="molecule type" value="Genomic_DNA"/>
</dbReference>
<protein>
    <submittedName>
        <fullName evidence="2">Uncharacterized protein</fullName>
    </submittedName>
</protein>
<dbReference type="Proteomes" id="UP000290288">
    <property type="component" value="Unassembled WGS sequence"/>
</dbReference>
<dbReference type="AlphaFoldDB" id="A0A4Q2DEJ5"/>
<dbReference type="STRING" id="2316362.A0A4Q2DEJ5"/>
<gene>
    <name evidence="2" type="ORF">EST38_g8345</name>
</gene>
<reference evidence="2 3" key="1">
    <citation type="submission" date="2019-01" db="EMBL/GenBank/DDBJ databases">
        <title>Draft genome sequence of Psathyrella aberdarensis IHI B618.</title>
        <authorList>
            <person name="Buettner E."/>
            <person name="Kellner H."/>
        </authorList>
    </citation>
    <scope>NUCLEOTIDE SEQUENCE [LARGE SCALE GENOMIC DNA]</scope>
    <source>
        <strain evidence="2 3">IHI B618</strain>
    </source>
</reference>
<evidence type="ECO:0000256" key="1">
    <source>
        <dbReference type="SAM" id="MobiDB-lite"/>
    </source>
</evidence>
<feature type="region of interest" description="Disordered" evidence="1">
    <location>
        <begin position="387"/>
        <end position="445"/>
    </location>
</feature>
<dbReference type="OrthoDB" id="3060725at2759"/>
<evidence type="ECO:0000313" key="2">
    <source>
        <dbReference type="EMBL" id="RXW17502.1"/>
    </source>
</evidence>
<name>A0A4Q2DEJ5_9AGAR</name>
<accession>A0A4Q2DEJ5</accession>
<sequence>MSTDLDCLQEYFEERRPDGFYPRLFVQLKELPKETFLATTTFNEDFYQQVVAWSKNQVYKVPGGEEFRATLLGMIAHEKHGTAITALGTHSLIGQDGTVVPLTDTSRCKVRLALCAPTHAPKPITIMFENQIATLNAIRDFDEAKEKVKGGMRPIAYEATKCSSDQPEGSEHNLILVNMGVKYTDDQVPERAQSSSPRKTKDRQDVPDLLNDASDSTAERSDVEPTASTSSNQLAAADDDDAYVGKRYPPELQVDYGGPCCQLKHNKLIQHNVRDIDGNLIPPWKYHVDLRPGTIVLIEATIHCYNMTQGKRDRKYYQINAHNTQVLLPSKFPVEVPVRPEAAAAGCAGQQTLPDLLAKNPATPKSRKTVADFTRIASALSKPSIIAGTSGQGSSVGSKMEGGEDVGSLGFKGKGKATIRIPVGDSKRPRKKARVEVSEDGMDVV</sequence>
<organism evidence="2 3">
    <name type="scientific">Candolleomyces aberdarensis</name>
    <dbReference type="NCBI Taxonomy" id="2316362"/>
    <lineage>
        <taxon>Eukaryota</taxon>
        <taxon>Fungi</taxon>
        <taxon>Dikarya</taxon>
        <taxon>Basidiomycota</taxon>
        <taxon>Agaricomycotina</taxon>
        <taxon>Agaricomycetes</taxon>
        <taxon>Agaricomycetidae</taxon>
        <taxon>Agaricales</taxon>
        <taxon>Agaricineae</taxon>
        <taxon>Psathyrellaceae</taxon>
        <taxon>Candolleomyces</taxon>
    </lineage>
</organism>
<keyword evidence="3" id="KW-1185">Reference proteome</keyword>
<evidence type="ECO:0000313" key="3">
    <source>
        <dbReference type="Proteomes" id="UP000290288"/>
    </source>
</evidence>
<comment type="caution">
    <text evidence="2">The sequence shown here is derived from an EMBL/GenBank/DDBJ whole genome shotgun (WGS) entry which is preliminary data.</text>
</comment>